<comment type="caution">
    <text evidence="2">The sequence shown here is derived from an EMBL/GenBank/DDBJ whole genome shotgun (WGS) entry which is preliminary data.</text>
</comment>
<organism evidence="2 3">
    <name type="scientific">Actinidia rufa</name>
    <dbReference type="NCBI Taxonomy" id="165716"/>
    <lineage>
        <taxon>Eukaryota</taxon>
        <taxon>Viridiplantae</taxon>
        <taxon>Streptophyta</taxon>
        <taxon>Embryophyta</taxon>
        <taxon>Tracheophyta</taxon>
        <taxon>Spermatophyta</taxon>
        <taxon>Magnoliopsida</taxon>
        <taxon>eudicotyledons</taxon>
        <taxon>Gunneridae</taxon>
        <taxon>Pentapetalae</taxon>
        <taxon>asterids</taxon>
        <taxon>Ericales</taxon>
        <taxon>Actinidiaceae</taxon>
        <taxon>Actinidia</taxon>
    </lineage>
</organism>
<sequence>MDVPPRLSPVEIMDLNHLHSKVSWLHRPLEKSKSSVSKYKKKNVDDGAEKKNEDKMALKPPVTFLLSAISETGLVCRPSLSDNWAIAGKPQIVF</sequence>
<protein>
    <submittedName>
        <fullName evidence="2">Uncharacterized protein</fullName>
    </submittedName>
</protein>
<proteinExistence type="predicted"/>
<feature type="region of interest" description="Disordered" evidence="1">
    <location>
        <begin position="35"/>
        <end position="54"/>
    </location>
</feature>
<accession>A0A7J0H2B3</accession>
<dbReference type="EMBL" id="BJWL01000026">
    <property type="protein sequence ID" value="GFZ17158.1"/>
    <property type="molecule type" value="Genomic_DNA"/>
</dbReference>
<dbReference type="Proteomes" id="UP000585474">
    <property type="component" value="Unassembled WGS sequence"/>
</dbReference>
<keyword evidence="3" id="KW-1185">Reference proteome</keyword>
<gene>
    <name evidence="2" type="ORF">Acr_26g0004280</name>
</gene>
<feature type="compositionally biased region" description="Basic and acidic residues" evidence="1">
    <location>
        <begin position="42"/>
        <end position="54"/>
    </location>
</feature>
<evidence type="ECO:0000256" key="1">
    <source>
        <dbReference type="SAM" id="MobiDB-lite"/>
    </source>
</evidence>
<reference evidence="2 3" key="1">
    <citation type="submission" date="2019-07" db="EMBL/GenBank/DDBJ databases">
        <title>De Novo Assembly of kiwifruit Actinidia rufa.</title>
        <authorList>
            <person name="Sugita-Konishi S."/>
            <person name="Sato K."/>
            <person name="Mori E."/>
            <person name="Abe Y."/>
            <person name="Kisaki G."/>
            <person name="Hamano K."/>
            <person name="Suezawa K."/>
            <person name="Otani M."/>
            <person name="Fukuda T."/>
            <person name="Manabe T."/>
            <person name="Gomi K."/>
            <person name="Tabuchi M."/>
            <person name="Akimitsu K."/>
            <person name="Kataoka I."/>
        </authorList>
    </citation>
    <scope>NUCLEOTIDE SEQUENCE [LARGE SCALE GENOMIC DNA]</scope>
    <source>
        <strain evidence="3">cv. Fuchu</strain>
    </source>
</reference>
<dbReference type="AlphaFoldDB" id="A0A7J0H2B3"/>
<name>A0A7J0H2B3_9ERIC</name>
<evidence type="ECO:0000313" key="2">
    <source>
        <dbReference type="EMBL" id="GFZ17158.1"/>
    </source>
</evidence>
<evidence type="ECO:0000313" key="3">
    <source>
        <dbReference type="Proteomes" id="UP000585474"/>
    </source>
</evidence>
<dbReference type="OrthoDB" id="71500at2759"/>